<feature type="compositionally biased region" description="Polar residues" evidence="1">
    <location>
        <begin position="919"/>
        <end position="938"/>
    </location>
</feature>
<organism evidence="2 3">
    <name type="scientific">Septoria linicola</name>
    <dbReference type="NCBI Taxonomy" id="215465"/>
    <lineage>
        <taxon>Eukaryota</taxon>
        <taxon>Fungi</taxon>
        <taxon>Dikarya</taxon>
        <taxon>Ascomycota</taxon>
        <taxon>Pezizomycotina</taxon>
        <taxon>Dothideomycetes</taxon>
        <taxon>Dothideomycetidae</taxon>
        <taxon>Mycosphaerellales</taxon>
        <taxon>Mycosphaerellaceae</taxon>
        <taxon>Septoria</taxon>
    </lineage>
</organism>
<feature type="compositionally biased region" description="Basic and acidic residues" evidence="1">
    <location>
        <begin position="148"/>
        <end position="162"/>
    </location>
</feature>
<feature type="compositionally biased region" description="Basic and acidic residues" evidence="1">
    <location>
        <begin position="941"/>
        <end position="954"/>
    </location>
</feature>
<feature type="compositionally biased region" description="Polar residues" evidence="1">
    <location>
        <begin position="197"/>
        <end position="208"/>
    </location>
</feature>
<evidence type="ECO:0000313" key="2">
    <source>
        <dbReference type="EMBL" id="USW53697.1"/>
    </source>
</evidence>
<gene>
    <name evidence="2" type="ORF">Slin15195_G070160</name>
</gene>
<dbReference type="EMBL" id="CP099422">
    <property type="protein sequence ID" value="USW53697.1"/>
    <property type="molecule type" value="Genomic_DNA"/>
</dbReference>
<feature type="compositionally biased region" description="Basic and acidic residues" evidence="1">
    <location>
        <begin position="616"/>
        <end position="627"/>
    </location>
</feature>
<feature type="region of interest" description="Disordered" evidence="1">
    <location>
        <begin position="846"/>
        <end position="1049"/>
    </location>
</feature>
<sequence>MLHHYHWTADDDASRDTSPDPIVLPSSPLSGRKVVQHSTRRTRHSTPRKSRLSQQSRMTPSKEIVLDTPHLAADEHGSPWRIKVTVQAEQRDSPGKMVTRTTSIPLKSPTQRRSASPVKKRKGTPKKLAGEGGEGEVKRRGRKRKGTPIREKRVAPQLRVEESIEQPEEDHHANDAEADVLGETAAMKAEQAMQAMNSESHTPPQNRRASGRMARLSAQWSNGTGRTKRLSRAREELDEALQDAVGDGDMTLSRAEDFTMVSLESLQTTKEASFLHNSQLSRSHLSTVREADGDKSAISVSYLPSSPPKGQANDMQYPDLSAAKAQTRILSPWQPSTQRLSAQASLQSPFEPTSSAKKRKSYEPSHDIDGGISWKGRLSTEAMAQSSQSSKVQPADQNTASHQQEQQRQWQKEREVVSQQIQNANPEEVVTVEDDVQMSDVEDDEGDMWQTEASREIQQDVQTDQQIRRTYSTEDRPHDSQKSERIEDLFAHLPLKPARSKLPRTWRRSSGMDFSYVDSPAHVPTAASTTDRRHSTDGSGVLTPPSTDRSEEDEVEEEAGTIDLQDEADDQLQSEFTQPETEGTRYQDEDEKMLDDCEDDNLQRDDAPSDDEGADEAARHDRNRDEGYAPSRNDSKSPVSEGESPDEADKIIAKSVLSSSTRSTRQSLNRGTALERGIMSGSFPSDVQYEPERQRLFRKQTQQPERTDHTEPEDDSHDSIQQVANNKQKPRRRPPRRPTTDLEELLGLASSPVKASPQVIKVSAIGKPAQHLRPNSASKQQKSSPLSARHVNKISKESPSGGAKEKAHNSLLRKSLLSHSKILEASPNISDEDELAMPLQLQPPVAAGATFLSPPKLTHDPLTGQPLAQPKRRGRRKRVDGADQTESTVTDSFASKDSAQETDADGAHASANVEESRADTSMTDSFASKASDQRQLLQESAVKRKEQHLRRQAEEQALAPNDRGDSAAIQRPSTGVDRHDYATSQNSRPVIRVTYPDEEEERQQHIDAHRRVIDAVDSSAQMPDDEGTRHQEDSYEQDEQSYEQDSTIQGHQMHSYEENLNLDSPLKIKVNFNDTMSFSRDVDQTSSWLADARRRPALFDTSAAPQRSADQQQAVHGFQPVALERPELAIDDKKALQLPAVSLISKLGSTFWNAVVRPTGPTEIYPGVTAQVAGNQQNVDDSFTITLRSQLRSRYGVLSETFPWTMSHQRTLHRMLNSVTSRRHDTLIPRKGPLPKELERKANEICTSITGYRWVFIRDHAYVVHSFMHTLVSPSTIDAIKRGEVEFIGDDTAKRIRGYFDPERHGDDPVWTLERGASKSVVDFVKRHKGKITLEFVVRALGDCVLSNDALRKRLEREERGEEFERVAFGIGVR</sequence>
<feature type="region of interest" description="Disordered" evidence="1">
    <location>
        <begin position="501"/>
        <end position="812"/>
    </location>
</feature>
<feature type="compositionally biased region" description="Polar residues" evidence="1">
    <location>
        <begin position="773"/>
        <end position="786"/>
    </location>
</feature>
<feature type="compositionally biased region" description="Acidic residues" evidence="1">
    <location>
        <begin position="430"/>
        <end position="447"/>
    </location>
</feature>
<feature type="compositionally biased region" description="Polar residues" evidence="1">
    <location>
        <begin position="382"/>
        <end position="402"/>
    </location>
</feature>
<feature type="compositionally biased region" description="Basic and acidic residues" evidence="1">
    <location>
        <begin position="7"/>
        <end position="18"/>
    </location>
</feature>
<name>A0A9Q9AXE9_9PEZI</name>
<evidence type="ECO:0000256" key="1">
    <source>
        <dbReference type="SAM" id="MobiDB-lite"/>
    </source>
</evidence>
<feature type="compositionally biased region" description="Basic and acidic residues" evidence="1">
    <location>
        <begin position="1002"/>
        <end position="1014"/>
    </location>
</feature>
<feature type="compositionally biased region" description="Acidic residues" evidence="1">
    <location>
        <begin position="550"/>
        <end position="572"/>
    </location>
</feature>
<proteinExistence type="predicted"/>
<accession>A0A9Q9AXE9</accession>
<dbReference type="Proteomes" id="UP001056384">
    <property type="component" value="Chromosome 5"/>
</dbReference>
<feature type="region of interest" description="Disordered" evidence="1">
    <location>
        <begin position="1"/>
        <end position="232"/>
    </location>
</feature>
<evidence type="ECO:0000313" key="3">
    <source>
        <dbReference type="Proteomes" id="UP001056384"/>
    </source>
</evidence>
<protein>
    <submittedName>
        <fullName evidence="2">Uncharacterized protein</fullName>
    </submittedName>
</protein>
<feature type="compositionally biased region" description="Polar residues" evidence="1">
    <location>
        <begin position="459"/>
        <end position="470"/>
    </location>
</feature>
<feature type="compositionally biased region" description="Acidic residues" evidence="1">
    <location>
        <begin position="588"/>
        <end position="600"/>
    </location>
</feature>
<feature type="compositionally biased region" description="Polar residues" evidence="1">
    <location>
        <begin position="333"/>
        <end position="355"/>
    </location>
</feature>
<feature type="compositionally biased region" description="Polar residues" evidence="1">
    <location>
        <begin position="99"/>
        <end position="114"/>
    </location>
</feature>
<feature type="compositionally biased region" description="Low complexity" evidence="1">
    <location>
        <begin position="185"/>
        <end position="196"/>
    </location>
</feature>
<feature type="region of interest" description="Disordered" evidence="1">
    <location>
        <begin position="298"/>
        <end position="487"/>
    </location>
</feature>
<feature type="compositionally biased region" description="Polar residues" evidence="1">
    <location>
        <begin position="884"/>
        <end position="897"/>
    </location>
</feature>
<feature type="compositionally biased region" description="Basic and acidic residues" evidence="1">
    <location>
        <begin position="471"/>
        <end position="487"/>
    </location>
</feature>
<feature type="compositionally biased region" description="Low complexity" evidence="1">
    <location>
        <begin position="655"/>
        <end position="668"/>
    </location>
</feature>
<reference evidence="2" key="1">
    <citation type="submission" date="2022-06" db="EMBL/GenBank/DDBJ databases">
        <title>Complete genome sequences of two strains of the flax pathogen Septoria linicola.</title>
        <authorList>
            <person name="Lapalu N."/>
            <person name="Simon A."/>
            <person name="Demenou B."/>
            <person name="Paumier D."/>
            <person name="Guillot M.-P."/>
            <person name="Gout L."/>
            <person name="Valade R."/>
        </authorList>
    </citation>
    <scope>NUCLEOTIDE SEQUENCE</scope>
    <source>
        <strain evidence="2">SE15195</strain>
    </source>
</reference>
<feature type="compositionally biased region" description="Basic residues" evidence="1">
    <location>
        <begin position="34"/>
        <end position="51"/>
    </location>
</feature>
<keyword evidence="3" id="KW-1185">Reference proteome</keyword>